<evidence type="ECO:0000313" key="2">
    <source>
        <dbReference type="EMBL" id="SUN60086.1"/>
    </source>
</evidence>
<evidence type="ECO:0000313" key="3">
    <source>
        <dbReference type="Proteomes" id="UP000254510"/>
    </source>
</evidence>
<proteinExistence type="predicted"/>
<organism evidence="2 3">
    <name type="scientific">Streptococcus gallolyticus</name>
    <dbReference type="NCBI Taxonomy" id="315405"/>
    <lineage>
        <taxon>Bacteria</taxon>
        <taxon>Bacillati</taxon>
        <taxon>Bacillota</taxon>
        <taxon>Bacilli</taxon>
        <taxon>Lactobacillales</taxon>
        <taxon>Streptococcaceae</taxon>
        <taxon>Streptococcus</taxon>
    </lineage>
</organism>
<dbReference type="EMBL" id="UHFM01000006">
    <property type="protein sequence ID" value="SUN60086.1"/>
    <property type="molecule type" value="Genomic_DNA"/>
</dbReference>
<dbReference type="Proteomes" id="UP000254510">
    <property type="component" value="Unassembled WGS sequence"/>
</dbReference>
<gene>
    <name evidence="2" type="ORF">NCTC13767_01741</name>
</gene>
<keyword evidence="1" id="KW-0175">Coiled coil</keyword>
<protein>
    <submittedName>
        <fullName evidence="2">Uncharacterized protein</fullName>
    </submittedName>
</protein>
<accession>A0A380K4V2</accession>
<evidence type="ECO:0000256" key="1">
    <source>
        <dbReference type="SAM" id="Coils"/>
    </source>
</evidence>
<sequence>MIILEDDVESLKQENKRLKREIWNLKKTKGRRK</sequence>
<feature type="coiled-coil region" evidence="1">
    <location>
        <begin position="1"/>
        <end position="28"/>
    </location>
</feature>
<reference evidence="2 3" key="1">
    <citation type="submission" date="2018-06" db="EMBL/GenBank/DDBJ databases">
        <authorList>
            <consortium name="Pathogen Informatics"/>
            <person name="Doyle S."/>
        </authorList>
    </citation>
    <scope>NUCLEOTIDE SEQUENCE [LARGE SCALE GENOMIC DNA]</scope>
    <source>
        <strain evidence="2 3">NCTC13767</strain>
    </source>
</reference>
<name>A0A380K4V2_9STRE</name>
<dbReference type="AlphaFoldDB" id="A0A380K4V2"/>